<feature type="region of interest" description="Disordered" evidence="1">
    <location>
        <begin position="24"/>
        <end position="102"/>
    </location>
</feature>
<comment type="caution">
    <text evidence="3">The sequence shown here is derived from an EMBL/GenBank/DDBJ whole genome shotgun (WGS) entry which is preliminary data.</text>
</comment>
<feature type="signal peptide" evidence="2">
    <location>
        <begin position="1"/>
        <end position="23"/>
    </location>
</feature>
<protein>
    <recommendedName>
        <fullName evidence="5">RcnB family protein</fullName>
    </recommendedName>
</protein>
<evidence type="ECO:0000313" key="3">
    <source>
        <dbReference type="EMBL" id="TVU70115.1"/>
    </source>
</evidence>
<feature type="compositionally biased region" description="Low complexity" evidence="1">
    <location>
        <begin position="57"/>
        <end position="69"/>
    </location>
</feature>
<dbReference type="RefSeq" id="WP_024952315.1">
    <property type="nucleotide sequence ID" value="NZ_CAWOWR010000116.1"/>
</dbReference>
<evidence type="ECO:0000256" key="1">
    <source>
        <dbReference type="SAM" id="MobiDB-lite"/>
    </source>
</evidence>
<dbReference type="InterPro" id="IPR024572">
    <property type="entry name" value="RcnB"/>
</dbReference>
<sequence length="159" mass="18148">MAKRSFAVLALAFALVGPIVVHADSSEDGKSDKSSEQHLKKKHEALEGQAKAERVQRQQMQELKQIQQKEQLKEQLSEEQKNEPVVAKDSPSTEKRSHLWRRGAQVPADFAEDKSHWIEDWQQHSLSEPGQDKRWLQVKSGFVLMDIKTSVIEEIVLGQ</sequence>
<dbReference type="Proteomes" id="UP000319941">
    <property type="component" value="Unassembled WGS sequence"/>
</dbReference>
<keyword evidence="4" id="KW-1185">Reference proteome</keyword>
<dbReference type="EMBL" id="VNFH01000006">
    <property type="protein sequence ID" value="TVU70115.1"/>
    <property type="molecule type" value="Genomic_DNA"/>
</dbReference>
<name>A0A558HLW9_9GAMM</name>
<feature type="chain" id="PRO_5022195423" description="RcnB family protein" evidence="2">
    <location>
        <begin position="24"/>
        <end position="159"/>
    </location>
</feature>
<organism evidence="3 4">
    <name type="scientific">Cobetia crustatorum</name>
    <dbReference type="NCBI Taxonomy" id="553385"/>
    <lineage>
        <taxon>Bacteria</taxon>
        <taxon>Pseudomonadati</taxon>
        <taxon>Pseudomonadota</taxon>
        <taxon>Gammaproteobacteria</taxon>
        <taxon>Oceanospirillales</taxon>
        <taxon>Halomonadaceae</taxon>
        <taxon>Cobetia</taxon>
    </lineage>
</organism>
<gene>
    <name evidence="3" type="ORF">FQP86_09950</name>
</gene>
<feature type="compositionally biased region" description="Basic and acidic residues" evidence="1">
    <location>
        <begin position="24"/>
        <end position="56"/>
    </location>
</feature>
<evidence type="ECO:0008006" key="5">
    <source>
        <dbReference type="Google" id="ProtNLM"/>
    </source>
</evidence>
<accession>A0A558HLW9</accession>
<evidence type="ECO:0000313" key="4">
    <source>
        <dbReference type="Proteomes" id="UP000319941"/>
    </source>
</evidence>
<proteinExistence type="predicted"/>
<evidence type="ECO:0000256" key="2">
    <source>
        <dbReference type="SAM" id="SignalP"/>
    </source>
</evidence>
<dbReference type="OrthoDB" id="6538939at2"/>
<feature type="compositionally biased region" description="Basic and acidic residues" evidence="1">
    <location>
        <begin position="70"/>
        <end position="82"/>
    </location>
</feature>
<dbReference type="Pfam" id="PF11776">
    <property type="entry name" value="RcnB"/>
    <property type="match status" value="1"/>
</dbReference>
<dbReference type="AlphaFoldDB" id="A0A558HLW9"/>
<reference evidence="3 4" key="1">
    <citation type="submission" date="2019-07" db="EMBL/GenBank/DDBJ databases">
        <title>Diversity of Bacteria from Kongsfjorden, Arctic.</title>
        <authorList>
            <person name="Yu Y."/>
        </authorList>
    </citation>
    <scope>NUCLEOTIDE SEQUENCE [LARGE SCALE GENOMIC DNA]</scope>
    <source>
        <strain evidence="3 4">SM1923</strain>
    </source>
</reference>
<dbReference type="Gene3D" id="3.10.450.160">
    <property type="entry name" value="inner membrane protein cigr"/>
    <property type="match status" value="1"/>
</dbReference>
<keyword evidence="2" id="KW-0732">Signal</keyword>